<dbReference type="Proteomes" id="UP000000702">
    <property type="component" value="Unassembled WGS sequence"/>
</dbReference>
<name>F9W9M7_TRYCI</name>
<dbReference type="Pfam" id="PF00078">
    <property type="entry name" value="RVT_1"/>
    <property type="match status" value="1"/>
</dbReference>
<keyword evidence="3" id="KW-1185">Reference proteome</keyword>
<dbReference type="Gene3D" id="3.30.70.270">
    <property type="match status" value="1"/>
</dbReference>
<dbReference type="Gene3D" id="3.10.10.10">
    <property type="entry name" value="HIV Type 1 Reverse Transcriptase, subunit A, domain 1"/>
    <property type="match status" value="1"/>
</dbReference>
<dbReference type="EMBL" id="CAEQ01001331">
    <property type="protein sequence ID" value="CCD13931.1"/>
    <property type="molecule type" value="Genomic_DNA"/>
</dbReference>
<dbReference type="InterPro" id="IPR043128">
    <property type="entry name" value="Rev_trsase/Diguanyl_cyclase"/>
</dbReference>
<reference evidence="2 3" key="2">
    <citation type="journal article" date="2012" name="Proc. Natl. Acad. Sci. U.S.A.">
        <title>Antigenic diversity is generated by distinct evolutionary mechanisms in African trypanosome species.</title>
        <authorList>
            <person name="Jackson A.P."/>
            <person name="Berry A."/>
            <person name="Aslett M."/>
            <person name="Allison H.C."/>
            <person name="Burton P."/>
            <person name="Vavrova-Anderson J."/>
            <person name="Brown R."/>
            <person name="Browne H."/>
            <person name="Corton N."/>
            <person name="Hauser H."/>
            <person name="Gamble J."/>
            <person name="Gilderthorp R."/>
            <person name="Marcello L."/>
            <person name="McQuillan J."/>
            <person name="Otto T.D."/>
            <person name="Quail M.A."/>
            <person name="Sanders M.J."/>
            <person name="van Tonder A."/>
            <person name="Ginger M.L."/>
            <person name="Field M.C."/>
            <person name="Barry J.D."/>
            <person name="Hertz-Fowler C."/>
            <person name="Berriman M."/>
        </authorList>
    </citation>
    <scope>NUCLEOTIDE SEQUENCE [LARGE SCALE GENOMIC DNA]</scope>
    <source>
        <strain evidence="2 3">IL3000</strain>
    </source>
</reference>
<accession>F9W9M7</accession>
<gene>
    <name evidence="2" type="ORF">TCIL3000_0_46170</name>
</gene>
<protein>
    <submittedName>
        <fullName evidence="2">WGS project CAEQ00000000 data, annotated contig 1881</fullName>
    </submittedName>
</protein>
<feature type="domain" description="Reverse transcriptase" evidence="1">
    <location>
        <begin position="122"/>
        <end position="217"/>
    </location>
</feature>
<dbReference type="VEuPathDB" id="TriTrypDB:TcIL3000_0_46170"/>
<evidence type="ECO:0000259" key="1">
    <source>
        <dbReference type="Pfam" id="PF00078"/>
    </source>
</evidence>
<proteinExistence type="predicted"/>
<reference evidence="3" key="1">
    <citation type="submission" date="2011-07" db="EMBL/GenBank/DDBJ databases">
        <title>Divergent evolution of antigenic variation in African trypanosomes.</title>
        <authorList>
            <person name="Jackson A.P."/>
            <person name="Berry A."/>
            <person name="Allison H.C."/>
            <person name="Burton P."/>
            <person name="Anderson J."/>
            <person name="Aslett M."/>
            <person name="Brown R."/>
            <person name="Corton N."/>
            <person name="Harris D."/>
            <person name="Hauser H."/>
            <person name="Gamble J."/>
            <person name="Gilderthorp R."/>
            <person name="McQuillan J."/>
            <person name="Quail M.A."/>
            <person name="Sanders M."/>
            <person name="Van Tonder A."/>
            <person name="Ginger M.L."/>
            <person name="Donelson J.E."/>
            <person name="Field M.C."/>
            <person name="Barry J.D."/>
            <person name="Berriman M."/>
            <person name="Hertz-Fowler C."/>
        </authorList>
    </citation>
    <scope>NUCLEOTIDE SEQUENCE [LARGE SCALE GENOMIC DNA]</scope>
    <source>
        <strain evidence="3">IL3000</strain>
    </source>
</reference>
<dbReference type="SUPFAM" id="SSF56672">
    <property type="entry name" value="DNA/RNA polymerases"/>
    <property type="match status" value="1"/>
</dbReference>
<dbReference type="InterPro" id="IPR043502">
    <property type="entry name" value="DNA/RNA_pol_sf"/>
</dbReference>
<organism evidence="2 3">
    <name type="scientific">Trypanosoma congolense (strain IL3000)</name>
    <dbReference type="NCBI Taxonomy" id="1068625"/>
    <lineage>
        <taxon>Eukaryota</taxon>
        <taxon>Discoba</taxon>
        <taxon>Euglenozoa</taxon>
        <taxon>Kinetoplastea</taxon>
        <taxon>Metakinetoplastina</taxon>
        <taxon>Trypanosomatida</taxon>
        <taxon>Trypanosomatidae</taxon>
        <taxon>Trypanosoma</taxon>
        <taxon>Nannomonas</taxon>
    </lineage>
</organism>
<evidence type="ECO:0000313" key="3">
    <source>
        <dbReference type="Proteomes" id="UP000000702"/>
    </source>
</evidence>
<dbReference type="AlphaFoldDB" id="F9W9M7"/>
<sequence length="225" mass="26129">MDIDALTRIMTRRVRRRFRYLLSLFVSHSADMSYRAKFTLSHDDAEKLRINNIIAPIHHSQIQGFAWPFCVAELKKAGWRRRMTLWSQEGNLVVRDIHGYTPPLNLYNRIKYLSSVWIGGPALRIDLKASFYQIPISKDASNKLTFWAGSRENGSWYAFKRLPMGHILSPEIMQIAMSTLMGDERFTKHTVTKGDVVIDTWLDDARILSSSARTITRLEQDITRR</sequence>
<comment type="caution">
    <text evidence="2">The sequence shown here is derived from an EMBL/GenBank/DDBJ whole genome shotgun (WGS) entry which is preliminary data.</text>
</comment>
<evidence type="ECO:0000313" key="2">
    <source>
        <dbReference type="EMBL" id="CCD13931.1"/>
    </source>
</evidence>
<dbReference type="InterPro" id="IPR000477">
    <property type="entry name" value="RT_dom"/>
</dbReference>